<keyword evidence="3" id="KW-0064">Aspartyl protease</keyword>
<evidence type="ECO:0000256" key="4">
    <source>
        <dbReference type="ARBA" id="ARBA00022801"/>
    </source>
</evidence>
<reference evidence="7 8" key="2">
    <citation type="journal article" date="2017" name="Front. Plant Sci.">
        <title>Gene Classification and Mining of Molecular Markers Useful in Red Clover (Trifolium pratense) Breeding.</title>
        <authorList>
            <person name="Istvanek J."/>
            <person name="Dluhosova J."/>
            <person name="Dluhos P."/>
            <person name="Patkova L."/>
            <person name="Nedelnik J."/>
            <person name="Repkova J."/>
        </authorList>
    </citation>
    <scope>NUCLEOTIDE SEQUENCE [LARGE SCALE GENOMIC DNA]</scope>
    <source>
        <strain evidence="8">cv. Tatra</strain>
        <tissue evidence="7">Young leaves</tissue>
    </source>
</reference>
<reference evidence="7 8" key="1">
    <citation type="journal article" date="2014" name="Am. J. Bot.">
        <title>Genome assembly and annotation for red clover (Trifolium pratense; Fabaceae).</title>
        <authorList>
            <person name="Istvanek J."/>
            <person name="Jaros M."/>
            <person name="Krenek A."/>
            <person name="Repkova J."/>
        </authorList>
    </citation>
    <scope>NUCLEOTIDE SEQUENCE [LARGE SCALE GENOMIC DNA]</scope>
    <source>
        <strain evidence="8">cv. Tatra</strain>
        <tissue evidence="7">Young leaves</tissue>
    </source>
</reference>
<dbReference type="Pfam" id="PF14541">
    <property type="entry name" value="TAXi_C"/>
    <property type="match status" value="1"/>
</dbReference>
<dbReference type="PANTHER" id="PTHR47967">
    <property type="entry name" value="OS07G0603500 PROTEIN-RELATED"/>
    <property type="match status" value="1"/>
</dbReference>
<evidence type="ECO:0000256" key="1">
    <source>
        <dbReference type="ARBA" id="ARBA00007447"/>
    </source>
</evidence>
<keyword evidence="2" id="KW-0645">Protease</keyword>
<proteinExistence type="inferred from homology"/>
<accession>A0A2K3LMM3</accession>
<dbReference type="GO" id="GO:0004190">
    <property type="term" value="F:aspartic-type endopeptidase activity"/>
    <property type="evidence" value="ECO:0007669"/>
    <property type="project" value="UniProtKB-KW"/>
</dbReference>
<keyword evidence="5" id="KW-0325">Glycoprotein</keyword>
<dbReference type="InterPro" id="IPR021109">
    <property type="entry name" value="Peptidase_aspartic_dom_sf"/>
</dbReference>
<comment type="caution">
    <text evidence="7">The sequence shown here is derived from an EMBL/GenBank/DDBJ whole genome shotgun (WGS) entry which is preliminary data.</text>
</comment>
<evidence type="ECO:0000256" key="5">
    <source>
        <dbReference type="ARBA" id="ARBA00023180"/>
    </source>
</evidence>
<feature type="non-terminal residue" evidence="7">
    <location>
        <position position="1"/>
    </location>
</feature>
<dbReference type="FunFam" id="2.40.70.10:FF:000033">
    <property type="entry name" value="Aspartyl protease family protein"/>
    <property type="match status" value="1"/>
</dbReference>
<name>A0A2K3LMM3_TRIPR</name>
<comment type="similarity">
    <text evidence="1">Belongs to the peptidase A1 family.</text>
</comment>
<dbReference type="InterPro" id="IPR034161">
    <property type="entry name" value="Pepsin-like_plant"/>
</dbReference>
<evidence type="ECO:0000256" key="2">
    <source>
        <dbReference type="ARBA" id="ARBA00022670"/>
    </source>
</evidence>
<dbReference type="Gene3D" id="2.40.70.10">
    <property type="entry name" value="Acid Proteases"/>
    <property type="match status" value="2"/>
</dbReference>
<dbReference type="PANTHER" id="PTHR47967:SF69">
    <property type="entry name" value="ASPARTIC PROTEINASE NANA, CHLOROPLAST"/>
    <property type="match status" value="1"/>
</dbReference>
<dbReference type="STRING" id="57577.A0A2K3LMM3"/>
<keyword evidence="4" id="KW-0378">Hydrolase</keyword>
<protein>
    <submittedName>
        <fullName evidence="7">Aspartic proteinase nepenthesin-1-like protein</fullName>
    </submittedName>
</protein>
<dbReference type="GO" id="GO:0006508">
    <property type="term" value="P:proteolysis"/>
    <property type="evidence" value="ECO:0007669"/>
    <property type="project" value="UniProtKB-KW"/>
</dbReference>
<dbReference type="InterPro" id="IPR033121">
    <property type="entry name" value="PEPTIDASE_A1"/>
</dbReference>
<dbReference type="Proteomes" id="UP000236291">
    <property type="component" value="Unassembled WGS sequence"/>
</dbReference>
<organism evidence="7 8">
    <name type="scientific">Trifolium pratense</name>
    <name type="common">Red clover</name>
    <dbReference type="NCBI Taxonomy" id="57577"/>
    <lineage>
        <taxon>Eukaryota</taxon>
        <taxon>Viridiplantae</taxon>
        <taxon>Streptophyta</taxon>
        <taxon>Embryophyta</taxon>
        <taxon>Tracheophyta</taxon>
        <taxon>Spermatophyta</taxon>
        <taxon>Magnoliopsida</taxon>
        <taxon>eudicotyledons</taxon>
        <taxon>Gunneridae</taxon>
        <taxon>Pentapetalae</taxon>
        <taxon>rosids</taxon>
        <taxon>fabids</taxon>
        <taxon>Fabales</taxon>
        <taxon>Fabaceae</taxon>
        <taxon>Papilionoideae</taxon>
        <taxon>50 kb inversion clade</taxon>
        <taxon>NPAAA clade</taxon>
        <taxon>Hologalegina</taxon>
        <taxon>IRL clade</taxon>
        <taxon>Trifolieae</taxon>
        <taxon>Trifolium</taxon>
    </lineage>
</organism>
<dbReference type="EMBL" id="ASHM01036602">
    <property type="protein sequence ID" value="PNX79777.1"/>
    <property type="molecule type" value="Genomic_DNA"/>
</dbReference>
<dbReference type="AlphaFoldDB" id="A0A2K3LMM3"/>
<dbReference type="Pfam" id="PF14543">
    <property type="entry name" value="TAXi_N"/>
    <property type="match status" value="1"/>
</dbReference>
<evidence type="ECO:0000313" key="7">
    <source>
        <dbReference type="EMBL" id="PNX79777.1"/>
    </source>
</evidence>
<sequence length="271" mass="29194">SYADGSSAAGFFGTDTITVNLTNGRKGKLQNLTIGCTQSMANSVSFTEDTGGILGLGLAKDSFVEKAGLAYGAKFSYCLVDHLSHKDVSSYLTFGTPKEKVLTKMKKTELLIYPPFYGVNVIGISIADQMLKIPPKVWNFDTQGGMILDSGTSLATFVVEAYDPIVSALEKSLKNVKRVDKSISILDFCFDSEGFDESTVPRLAFHFSGGARFEPPVKSYIIDVGPMMKCIGIVPINGTGASVIGNILQQNHLWEFDLANNIVGFAPSKCN</sequence>
<dbReference type="CDD" id="cd05476">
    <property type="entry name" value="pepsin_A_like_plant"/>
    <property type="match status" value="1"/>
</dbReference>
<feature type="domain" description="Peptidase A1" evidence="6">
    <location>
        <begin position="1"/>
        <end position="266"/>
    </location>
</feature>
<dbReference type="InterPro" id="IPR032861">
    <property type="entry name" value="TAXi_N"/>
</dbReference>
<gene>
    <name evidence="7" type="ORF">L195_g035765</name>
</gene>
<dbReference type="SUPFAM" id="SSF50630">
    <property type="entry name" value="Acid proteases"/>
    <property type="match status" value="1"/>
</dbReference>
<dbReference type="InterPro" id="IPR051708">
    <property type="entry name" value="Plant_Aspart_Prot_A1"/>
</dbReference>
<evidence type="ECO:0000256" key="3">
    <source>
        <dbReference type="ARBA" id="ARBA00022750"/>
    </source>
</evidence>
<evidence type="ECO:0000259" key="6">
    <source>
        <dbReference type="PROSITE" id="PS51767"/>
    </source>
</evidence>
<dbReference type="InterPro" id="IPR032799">
    <property type="entry name" value="TAXi_C"/>
</dbReference>
<dbReference type="PROSITE" id="PS51767">
    <property type="entry name" value="PEPTIDASE_A1"/>
    <property type="match status" value="1"/>
</dbReference>
<evidence type="ECO:0000313" key="8">
    <source>
        <dbReference type="Proteomes" id="UP000236291"/>
    </source>
</evidence>